<keyword evidence="3 7" id="KW-0540">Nuclease</keyword>
<sequence>MPQNNYNQKFEKSERLKLRRRIDFLFRTGTALNEFPVQVVYVVDDNAHAAEIQVAFSVSKKLFKNAVDRNRIKRLLREAYRKQSYEMKEHVHQKNAAVYIMIIYKSNKELAYEEIAKKIFLLLQRLKKTIE</sequence>
<dbReference type="PANTHER" id="PTHR33992">
    <property type="entry name" value="RIBONUCLEASE P PROTEIN COMPONENT"/>
    <property type="match status" value="1"/>
</dbReference>
<keyword evidence="10" id="KW-1185">Reference proteome</keyword>
<dbReference type="NCBIfam" id="TIGR00188">
    <property type="entry name" value="rnpA"/>
    <property type="match status" value="1"/>
</dbReference>
<dbReference type="InterPro" id="IPR000100">
    <property type="entry name" value="RNase_P"/>
</dbReference>
<comment type="subunit">
    <text evidence="7">Consists of a catalytic RNA component (M1 or rnpB) and a protein subunit.</text>
</comment>
<dbReference type="PROSITE" id="PS00648">
    <property type="entry name" value="RIBONUCLEASE_P"/>
    <property type="match status" value="1"/>
</dbReference>
<keyword evidence="4 7" id="KW-0255">Endonuclease</keyword>
<dbReference type="GO" id="GO:0001682">
    <property type="term" value="P:tRNA 5'-leader removal"/>
    <property type="evidence" value="ECO:0007669"/>
    <property type="project" value="UniProtKB-UniRule"/>
</dbReference>
<keyword evidence="5 7" id="KW-0378">Hydrolase</keyword>
<evidence type="ECO:0000256" key="1">
    <source>
        <dbReference type="ARBA" id="ARBA00002663"/>
    </source>
</evidence>
<reference evidence="9 10" key="1">
    <citation type="submission" date="2015-11" db="EMBL/GenBank/DDBJ databases">
        <title>Description and complete genome sequence of a novel strain predominating in hypersaline microbial mats and representing a new family of the Bacteriodetes phylum.</title>
        <authorList>
            <person name="Spring S."/>
            <person name="Bunk B."/>
            <person name="Sproer C."/>
            <person name="Klenk H.-P."/>
        </authorList>
    </citation>
    <scope>NUCLEOTIDE SEQUENCE [LARGE SCALE GENOMIC DNA]</scope>
    <source>
        <strain evidence="9 10">L21-Spi-D4</strain>
    </source>
</reference>
<gene>
    <name evidence="7 9" type="primary">rnpA</name>
    <name evidence="9" type="ORF">L21SP5_02341</name>
</gene>
<dbReference type="STRING" id="1307839.L21SP5_02341"/>
<evidence type="ECO:0000256" key="5">
    <source>
        <dbReference type="ARBA" id="ARBA00022801"/>
    </source>
</evidence>
<accession>A0A0S2I1E7</accession>
<dbReference type="AlphaFoldDB" id="A0A0S2I1E7"/>
<name>A0A0S2I1E7_9BACT</name>
<comment type="catalytic activity">
    <reaction evidence="7">
        <text>Endonucleolytic cleavage of RNA, removing 5'-extranucleotides from tRNA precursor.</text>
        <dbReference type="EC" id="3.1.26.5"/>
    </reaction>
</comment>
<dbReference type="GO" id="GO:0030677">
    <property type="term" value="C:ribonuclease P complex"/>
    <property type="evidence" value="ECO:0007669"/>
    <property type="project" value="TreeGrafter"/>
</dbReference>
<organism evidence="9 10">
    <name type="scientific">Salinivirga cyanobacteriivorans</name>
    <dbReference type="NCBI Taxonomy" id="1307839"/>
    <lineage>
        <taxon>Bacteria</taxon>
        <taxon>Pseudomonadati</taxon>
        <taxon>Bacteroidota</taxon>
        <taxon>Bacteroidia</taxon>
        <taxon>Bacteroidales</taxon>
        <taxon>Salinivirgaceae</taxon>
        <taxon>Salinivirga</taxon>
    </lineage>
</organism>
<dbReference type="GO" id="GO:0004526">
    <property type="term" value="F:ribonuclease P activity"/>
    <property type="evidence" value="ECO:0007669"/>
    <property type="project" value="UniProtKB-UniRule"/>
</dbReference>
<evidence type="ECO:0000256" key="3">
    <source>
        <dbReference type="ARBA" id="ARBA00022722"/>
    </source>
</evidence>
<dbReference type="GO" id="GO:0000049">
    <property type="term" value="F:tRNA binding"/>
    <property type="evidence" value="ECO:0007669"/>
    <property type="project" value="UniProtKB-UniRule"/>
</dbReference>
<dbReference type="Gene3D" id="3.30.230.10">
    <property type="match status" value="1"/>
</dbReference>
<dbReference type="InterPro" id="IPR020539">
    <property type="entry name" value="RNase_P_CS"/>
</dbReference>
<evidence type="ECO:0000256" key="2">
    <source>
        <dbReference type="ARBA" id="ARBA00022694"/>
    </source>
</evidence>
<comment type="function">
    <text evidence="1 7">RNaseP catalyzes the removal of the 5'-leader sequence from pre-tRNA to produce the mature 5'-terminus. It can also cleave other RNA substrates such as 4.5S RNA. The protein component plays an auxiliary but essential role in vivo by binding to the 5'-leader sequence and broadening the substrate specificity of the ribozyme.</text>
</comment>
<dbReference type="EC" id="3.1.26.5" evidence="7 8"/>
<evidence type="ECO:0000313" key="9">
    <source>
        <dbReference type="EMBL" id="ALO15973.1"/>
    </source>
</evidence>
<keyword evidence="2 7" id="KW-0819">tRNA processing</keyword>
<evidence type="ECO:0000256" key="8">
    <source>
        <dbReference type="NCBIfam" id="TIGR00188"/>
    </source>
</evidence>
<evidence type="ECO:0000256" key="4">
    <source>
        <dbReference type="ARBA" id="ARBA00022759"/>
    </source>
</evidence>
<dbReference type="OrthoDB" id="1524972at2"/>
<dbReference type="InterPro" id="IPR020568">
    <property type="entry name" value="Ribosomal_Su5_D2-typ_SF"/>
</dbReference>
<dbReference type="KEGG" id="blq:L21SP5_02341"/>
<dbReference type="HAMAP" id="MF_00227">
    <property type="entry name" value="RNase_P"/>
    <property type="match status" value="1"/>
</dbReference>
<dbReference type="RefSeq" id="WP_057953387.1">
    <property type="nucleotide sequence ID" value="NZ_CP013118.1"/>
</dbReference>
<proteinExistence type="inferred from homology"/>
<comment type="similarity">
    <text evidence="7">Belongs to the RnpA family.</text>
</comment>
<dbReference type="PANTHER" id="PTHR33992:SF1">
    <property type="entry name" value="RIBONUCLEASE P PROTEIN COMPONENT"/>
    <property type="match status" value="1"/>
</dbReference>
<protein>
    <recommendedName>
        <fullName evidence="7 8">Ribonuclease P protein component</fullName>
        <shortName evidence="7">RNase P protein</shortName>
        <shortName evidence="7">RNaseP protein</shortName>
        <ecNumber evidence="7 8">3.1.26.5</ecNumber>
    </recommendedName>
    <alternativeName>
        <fullName evidence="7">Protein C5</fullName>
    </alternativeName>
</protein>
<dbReference type="SUPFAM" id="SSF54211">
    <property type="entry name" value="Ribosomal protein S5 domain 2-like"/>
    <property type="match status" value="1"/>
</dbReference>
<dbReference type="InterPro" id="IPR014721">
    <property type="entry name" value="Ribsml_uS5_D2-typ_fold_subgr"/>
</dbReference>
<dbReference type="PATRIC" id="fig|1307839.3.peg.2461"/>
<dbReference type="EMBL" id="CP013118">
    <property type="protein sequence ID" value="ALO15973.1"/>
    <property type="molecule type" value="Genomic_DNA"/>
</dbReference>
<evidence type="ECO:0000313" key="10">
    <source>
        <dbReference type="Proteomes" id="UP000064893"/>
    </source>
</evidence>
<dbReference type="GO" id="GO:0042781">
    <property type="term" value="F:3'-tRNA processing endoribonuclease activity"/>
    <property type="evidence" value="ECO:0007669"/>
    <property type="project" value="TreeGrafter"/>
</dbReference>
<keyword evidence="6 7" id="KW-0694">RNA-binding</keyword>
<dbReference type="Proteomes" id="UP000064893">
    <property type="component" value="Chromosome"/>
</dbReference>
<dbReference type="Pfam" id="PF00825">
    <property type="entry name" value="Ribonuclease_P"/>
    <property type="match status" value="1"/>
</dbReference>
<evidence type="ECO:0000256" key="7">
    <source>
        <dbReference type="HAMAP-Rule" id="MF_00227"/>
    </source>
</evidence>
<evidence type="ECO:0000256" key="6">
    <source>
        <dbReference type="ARBA" id="ARBA00022884"/>
    </source>
</evidence>